<name>A0A8D4UUY3_9FIRM</name>
<dbReference type="InterPro" id="IPR018689">
    <property type="entry name" value="Imm33_dom"/>
</dbReference>
<dbReference type="AlphaFoldDB" id="A0A8D4UUY3"/>
<dbReference type="RefSeq" id="WP_022382891.1">
    <property type="nucleotide sequence ID" value="NZ_AP019697.1"/>
</dbReference>
<feature type="domain" description="Immunity protein Imm33" evidence="1">
    <location>
        <begin position="39"/>
        <end position="124"/>
    </location>
</feature>
<protein>
    <recommendedName>
        <fullName evidence="1">Immunity protein Imm33 domain-containing protein</fullName>
    </recommendedName>
</protein>
<evidence type="ECO:0000313" key="3">
    <source>
        <dbReference type="Proteomes" id="UP000320585"/>
    </source>
</evidence>
<sequence length="130" mass="15008">MRCGKYREGVILNESRMKMAVFMEDRKIQLTEWEGPDGCISTKRVAVEKMQVGFCYRTKPAGEWDSGWRFMAGDESHEYMDKPENSGIYKLITIVSIDPDVLPLLKAPCGSAFERDEKGIFHQVDDWHLE</sequence>
<evidence type="ECO:0000259" key="1">
    <source>
        <dbReference type="Pfam" id="PF09951"/>
    </source>
</evidence>
<organism evidence="2 3">
    <name type="scientific">Dialister hominis</name>
    <dbReference type="NCBI Taxonomy" id="2582419"/>
    <lineage>
        <taxon>Bacteria</taxon>
        <taxon>Bacillati</taxon>
        <taxon>Bacillota</taxon>
        <taxon>Negativicutes</taxon>
        <taxon>Veillonellales</taxon>
        <taxon>Veillonellaceae</taxon>
        <taxon>Dialister</taxon>
    </lineage>
</organism>
<accession>A0A8D4UUY3</accession>
<dbReference type="KEGG" id="dho:Dia5BBH33_13900"/>
<dbReference type="OrthoDB" id="4827574at2"/>
<dbReference type="Proteomes" id="UP000320585">
    <property type="component" value="Chromosome"/>
</dbReference>
<dbReference type="EMBL" id="AP019697">
    <property type="protein sequence ID" value="BBK25455.1"/>
    <property type="molecule type" value="Genomic_DNA"/>
</dbReference>
<dbReference type="Pfam" id="PF09951">
    <property type="entry name" value="Imm33"/>
    <property type="match status" value="1"/>
</dbReference>
<proteinExistence type="predicted"/>
<dbReference type="GeneID" id="92716621"/>
<evidence type="ECO:0000313" key="2">
    <source>
        <dbReference type="EMBL" id="BBK25455.1"/>
    </source>
</evidence>
<dbReference type="PANTHER" id="PTHR38743">
    <property type="entry name" value="SIMILAR TO GLYOXYLASE I FAMILY PROTEIN"/>
    <property type="match status" value="1"/>
</dbReference>
<gene>
    <name evidence="2" type="ORF">Dia5BBH33_13900</name>
</gene>
<reference evidence="3" key="1">
    <citation type="submission" date="2019-05" db="EMBL/GenBank/DDBJ databases">
        <title>Complete genome sequencing of Dialister sp. strain 5BBH33.</title>
        <authorList>
            <person name="Sakamoto M."/>
            <person name="Murakami T."/>
            <person name="Mori H."/>
        </authorList>
    </citation>
    <scope>NUCLEOTIDE SEQUENCE [LARGE SCALE GENOMIC DNA]</scope>
    <source>
        <strain evidence="3">5BBH33</strain>
    </source>
</reference>
<dbReference type="PANTHER" id="PTHR38743:SF2">
    <property type="entry name" value="DUF2185 DOMAIN-CONTAINING PROTEIN"/>
    <property type="match status" value="1"/>
</dbReference>
<keyword evidence="3" id="KW-1185">Reference proteome</keyword>